<comment type="similarity">
    <text evidence="1">Belongs to the cycloisomerase 2 family.</text>
</comment>
<reference evidence="3" key="1">
    <citation type="submission" date="2022-03" db="EMBL/GenBank/DDBJ databases">
        <authorList>
            <person name="Santos J.D.N."/>
            <person name="Kallscheuer N."/>
            <person name="Jogler C."/>
            <person name="Lage O.M."/>
        </authorList>
    </citation>
    <scope>NUCLEOTIDE SEQUENCE</scope>
    <source>
        <strain evidence="3">M600PL45_2</strain>
    </source>
</reference>
<feature type="region of interest" description="Disordered" evidence="2">
    <location>
        <begin position="45"/>
        <end position="78"/>
    </location>
</feature>
<feature type="region of interest" description="Disordered" evidence="2">
    <location>
        <begin position="1"/>
        <end position="20"/>
    </location>
</feature>
<dbReference type="EMBL" id="JAKWJU010000002">
    <property type="protein sequence ID" value="MCH6158885.1"/>
    <property type="molecule type" value="Genomic_DNA"/>
</dbReference>
<dbReference type="InterPro" id="IPR019405">
    <property type="entry name" value="Lactonase_7-beta_prop"/>
</dbReference>
<feature type="compositionally biased region" description="Basic and acidic residues" evidence="2">
    <location>
        <begin position="205"/>
        <end position="219"/>
    </location>
</feature>
<feature type="compositionally biased region" description="Basic and acidic residues" evidence="2">
    <location>
        <begin position="1"/>
        <end position="11"/>
    </location>
</feature>
<dbReference type="InterPro" id="IPR015943">
    <property type="entry name" value="WD40/YVTN_repeat-like_dom_sf"/>
</dbReference>
<dbReference type="InterPro" id="IPR050282">
    <property type="entry name" value="Cycloisomerase_2"/>
</dbReference>
<accession>A0ABS9SRG9</accession>
<dbReference type="Gene3D" id="2.130.10.10">
    <property type="entry name" value="YVTN repeat-like/Quinoprotein amine dehydrogenase"/>
    <property type="match status" value="1"/>
</dbReference>
<dbReference type="InterPro" id="IPR011048">
    <property type="entry name" value="Haem_d1_sf"/>
</dbReference>
<evidence type="ECO:0000313" key="3">
    <source>
        <dbReference type="EMBL" id="MCH6158885.1"/>
    </source>
</evidence>
<evidence type="ECO:0000313" key="4">
    <source>
        <dbReference type="Proteomes" id="UP001166784"/>
    </source>
</evidence>
<keyword evidence="4" id="KW-1185">Reference proteome</keyword>
<feature type="region of interest" description="Disordered" evidence="2">
    <location>
        <begin position="205"/>
        <end position="225"/>
    </location>
</feature>
<dbReference type="Pfam" id="PF10282">
    <property type="entry name" value="Lactonase"/>
    <property type="match status" value="1"/>
</dbReference>
<dbReference type="PANTHER" id="PTHR30344">
    <property type="entry name" value="6-PHOSPHOGLUCONOLACTONASE-RELATED"/>
    <property type="match status" value="1"/>
</dbReference>
<evidence type="ECO:0000256" key="2">
    <source>
        <dbReference type="SAM" id="MobiDB-lite"/>
    </source>
</evidence>
<proteinExistence type="inferred from homology"/>
<organism evidence="3 4">
    <name type="scientific">Streptomyces marispadix</name>
    <dbReference type="NCBI Taxonomy" id="2922868"/>
    <lineage>
        <taxon>Bacteria</taxon>
        <taxon>Bacillati</taxon>
        <taxon>Actinomycetota</taxon>
        <taxon>Actinomycetes</taxon>
        <taxon>Kitasatosporales</taxon>
        <taxon>Streptomycetaceae</taxon>
        <taxon>Streptomyces</taxon>
    </lineage>
</organism>
<comment type="caution">
    <text evidence="3">The sequence shown here is derived from an EMBL/GenBank/DDBJ whole genome shotgun (WGS) entry which is preliminary data.</text>
</comment>
<dbReference type="Proteomes" id="UP001166784">
    <property type="component" value="Unassembled WGS sequence"/>
</dbReference>
<dbReference type="PROSITE" id="PS51318">
    <property type="entry name" value="TAT"/>
    <property type="match status" value="1"/>
</dbReference>
<dbReference type="PANTHER" id="PTHR30344:SF1">
    <property type="entry name" value="6-PHOSPHOGLUCONOLACTONASE"/>
    <property type="match status" value="1"/>
</dbReference>
<protein>
    <submittedName>
        <fullName evidence="3">Lactonase family protein</fullName>
    </submittedName>
</protein>
<name>A0ABS9SRG9_9ACTN</name>
<sequence length="422" mass="43303">MSPRTPDRRALYADSAQSARRVRRRSFLGALGVVAAAGGSTAVASAVLPSEDEGAKPDDGTKRHEDGKPAGRRAEPAQRPLFIGTFGGGIVTGSYDTSSGAISTSGAVQDVTSPTFLALAEDGKVLYALDEASEEGSVRAYAVGDRGKLSPLGEPQSTGGKGVTHLSVHASGKWLLSANYGSGSVAVHPIKADGGLGARTDLVQHEGKGPDPDRQEGPHAHQIVSDPKGGFVIAVDLGTDSLFSYRLDAEKGTLKRVAEAKAKPGAGPRHLAFHPDGRFAYVANELDSTISVYAYDAGSGKFTRGGSISTLPEGEEPGVRNFPAEVAVAADGRTVYVSNRGHNSVAWMSAGGGGESLKMAGAVPCGGDWPRHISIPSGGDVLWAGNEKSGTIGVFAVDKASGALKEAGEPVKVTKPVCVLPT</sequence>
<reference evidence="3" key="2">
    <citation type="journal article" date="2023" name="Int. J. Syst. Evol. Microbiol.">
        <title>Streptomyces marispadix sp. nov., isolated from marine beach sediment of the Northern Coast of Portugal.</title>
        <authorList>
            <person name="dos Santos J.D.N."/>
            <person name="Vitorino I.R."/>
            <person name="Kallscheuer N."/>
            <person name="Srivastava A."/>
            <person name="Krautwurst S."/>
            <person name="Marz M."/>
            <person name="Jogler C."/>
            <person name="Lobo Da Cunha A."/>
            <person name="Catita J."/>
            <person name="Goncalves H."/>
            <person name="Gonzalez I."/>
            <person name="Reyes F."/>
            <person name="Lage O.M."/>
        </authorList>
    </citation>
    <scope>NUCLEOTIDE SEQUENCE</scope>
    <source>
        <strain evidence="3">M600PL45_2</strain>
    </source>
</reference>
<dbReference type="InterPro" id="IPR006311">
    <property type="entry name" value="TAT_signal"/>
</dbReference>
<feature type="compositionally biased region" description="Basic and acidic residues" evidence="2">
    <location>
        <begin position="53"/>
        <end position="76"/>
    </location>
</feature>
<dbReference type="RefSeq" id="WP_241056901.1">
    <property type="nucleotide sequence ID" value="NZ_JAKWJU010000002.1"/>
</dbReference>
<gene>
    <name evidence="3" type="ORF">MMA15_00180</name>
</gene>
<dbReference type="SUPFAM" id="SSF51004">
    <property type="entry name" value="C-terminal (heme d1) domain of cytochrome cd1-nitrite reductase"/>
    <property type="match status" value="1"/>
</dbReference>
<evidence type="ECO:0000256" key="1">
    <source>
        <dbReference type="ARBA" id="ARBA00005564"/>
    </source>
</evidence>